<name>A0ABP9JI64_9MICO</name>
<dbReference type="PANTHER" id="PTHR35807">
    <property type="entry name" value="TRANSCRIPTIONAL REGULATOR REDD-RELATED"/>
    <property type="match status" value="1"/>
</dbReference>
<keyword evidence="4" id="KW-0804">Transcription</keyword>
<evidence type="ECO:0000256" key="4">
    <source>
        <dbReference type="ARBA" id="ARBA00023163"/>
    </source>
</evidence>
<dbReference type="SUPFAM" id="SSF46894">
    <property type="entry name" value="C-terminal effector domain of the bipartite response regulators"/>
    <property type="match status" value="1"/>
</dbReference>
<evidence type="ECO:0000313" key="7">
    <source>
        <dbReference type="EMBL" id="GAA5031166.1"/>
    </source>
</evidence>
<keyword evidence="2" id="KW-0805">Transcription regulation</keyword>
<protein>
    <recommendedName>
        <fullName evidence="6">OmpR/PhoB-type domain-containing protein</fullName>
    </recommendedName>
</protein>
<comment type="similarity">
    <text evidence="1">Belongs to the AfsR/DnrI/RedD regulatory family.</text>
</comment>
<dbReference type="Pfam" id="PF00486">
    <property type="entry name" value="Trans_reg_C"/>
    <property type="match status" value="1"/>
</dbReference>
<dbReference type="InterPro" id="IPR005158">
    <property type="entry name" value="BTAD"/>
</dbReference>
<evidence type="ECO:0000313" key="8">
    <source>
        <dbReference type="Proteomes" id="UP001500427"/>
    </source>
</evidence>
<dbReference type="InterPro" id="IPR001867">
    <property type="entry name" value="OmpR/PhoB-type_DNA-bd"/>
</dbReference>
<feature type="DNA-binding region" description="OmpR/PhoB-type" evidence="5">
    <location>
        <begin position="1"/>
        <end position="109"/>
    </location>
</feature>
<dbReference type="Gene3D" id="1.10.10.10">
    <property type="entry name" value="Winged helix-like DNA-binding domain superfamily/Winged helix DNA-binding domain"/>
    <property type="match status" value="1"/>
</dbReference>
<evidence type="ECO:0000256" key="2">
    <source>
        <dbReference type="ARBA" id="ARBA00023015"/>
    </source>
</evidence>
<feature type="domain" description="OmpR/PhoB-type" evidence="6">
    <location>
        <begin position="1"/>
        <end position="109"/>
    </location>
</feature>
<organism evidence="7 8">
    <name type="scientific">Terrabacter aeriphilus</name>
    <dbReference type="NCBI Taxonomy" id="515662"/>
    <lineage>
        <taxon>Bacteria</taxon>
        <taxon>Bacillati</taxon>
        <taxon>Actinomycetota</taxon>
        <taxon>Actinomycetes</taxon>
        <taxon>Micrococcales</taxon>
        <taxon>Intrasporangiaceae</taxon>
        <taxon>Terrabacter</taxon>
    </lineage>
</organism>
<dbReference type="Proteomes" id="UP001500427">
    <property type="component" value="Unassembled WGS sequence"/>
</dbReference>
<dbReference type="PROSITE" id="PS51755">
    <property type="entry name" value="OMPR_PHOB"/>
    <property type="match status" value="1"/>
</dbReference>
<proteinExistence type="inferred from homology"/>
<accession>A0ABP9JI64</accession>
<gene>
    <name evidence="7" type="ORF">GCM10023258_29070</name>
</gene>
<dbReference type="InterPro" id="IPR011990">
    <property type="entry name" value="TPR-like_helical_dom_sf"/>
</dbReference>
<dbReference type="Pfam" id="PF03704">
    <property type="entry name" value="BTAD"/>
    <property type="match status" value="1"/>
</dbReference>
<sequence>MPPIPGVVAATASVRLRGELSVRLGPVVLGPRQLGGVKPRRLLLALLLAHGAPVSKDRLGELLWDGPRPVTAAATIEAYVCVLRKRLEPQAGPRASLIETRAGGYRIERDRLVLDVDRDERLASRALHPATAPHDAVALLREALSEATAPLVPDEGSADWLVAARTAHEARTRELLVAAAEKVAHVAPDDATHWAQLALDSDPFDESAWHALLHTKELSGDHADGLRAYGRCRTLFADELGCAPGPRLQELYGRLLGGGGHAAPGPHGGADELEQLIEAVVRLHHDLSAGPATIADGQGRGAARGISSDQARRALTALVQRSARSRPRLVRTESA</sequence>
<dbReference type="SMART" id="SM01043">
    <property type="entry name" value="BTAD"/>
    <property type="match status" value="1"/>
</dbReference>
<dbReference type="InterPro" id="IPR036388">
    <property type="entry name" value="WH-like_DNA-bd_sf"/>
</dbReference>
<evidence type="ECO:0000256" key="5">
    <source>
        <dbReference type="PROSITE-ProRule" id="PRU01091"/>
    </source>
</evidence>
<comment type="caution">
    <text evidence="7">The sequence shown here is derived from an EMBL/GenBank/DDBJ whole genome shotgun (WGS) entry which is preliminary data.</text>
</comment>
<dbReference type="SMART" id="SM00862">
    <property type="entry name" value="Trans_reg_C"/>
    <property type="match status" value="1"/>
</dbReference>
<evidence type="ECO:0000259" key="6">
    <source>
        <dbReference type="PROSITE" id="PS51755"/>
    </source>
</evidence>
<dbReference type="Gene3D" id="1.25.40.10">
    <property type="entry name" value="Tetratricopeptide repeat domain"/>
    <property type="match status" value="1"/>
</dbReference>
<dbReference type="InterPro" id="IPR016032">
    <property type="entry name" value="Sig_transdc_resp-reg_C-effctor"/>
</dbReference>
<evidence type="ECO:0000256" key="1">
    <source>
        <dbReference type="ARBA" id="ARBA00005820"/>
    </source>
</evidence>
<keyword evidence="8" id="KW-1185">Reference proteome</keyword>
<keyword evidence="3 5" id="KW-0238">DNA-binding</keyword>
<dbReference type="RefSeq" id="WP_345508216.1">
    <property type="nucleotide sequence ID" value="NZ_BAABIW010000018.1"/>
</dbReference>
<reference evidence="8" key="1">
    <citation type="journal article" date="2019" name="Int. J. Syst. Evol. Microbiol.">
        <title>The Global Catalogue of Microorganisms (GCM) 10K type strain sequencing project: providing services to taxonomists for standard genome sequencing and annotation.</title>
        <authorList>
            <consortium name="The Broad Institute Genomics Platform"/>
            <consortium name="The Broad Institute Genome Sequencing Center for Infectious Disease"/>
            <person name="Wu L."/>
            <person name="Ma J."/>
        </authorList>
    </citation>
    <scope>NUCLEOTIDE SEQUENCE [LARGE SCALE GENOMIC DNA]</scope>
    <source>
        <strain evidence="8">JCM 17687</strain>
    </source>
</reference>
<evidence type="ECO:0000256" key="3">
    <source>
        <dbReference type="ARBA" id="ARBA00023125"/>
    </source>
</evidence>
<dbReference type="PANTHER" id="PTHR35807:SF1">
    <property type="entry name" value="TRANSCRIPTIONAL REGULATOR REDD"/>
    <property type="match status" value="1"/>
</dbReference>
<dbReference type="EMBL" id="BAABIW010000018">
    <property type="protein sequence ID" value="GAA5031166.1"/>
    <property type="molecule type" value="Genomic_DNA"/>
</dbReference>
<dbReference type="SUPFAM" id="SSF48452">
    <property type="entry name" value="TPR-like"/>
    <property type="match status" value="1"/>
</dbReference>
<dbReference type="InterPro" id="IPR051677">
    <property type="entry name" value="AfsR-DnrI-RedD_regulator"/>
</dbReference>